<evidence type="ECO:0000256" key="4">
    <source>
        <dbReference type="HAMAP-Rule" id="MF_01904"/>
    </source>
</evidence>
<evidence type="ECO:0000256" key="5">
    <source>
        <dbReference type="NCBIfam" id="TIGR02751"/>
    </source>
</evidence>
<dbReference type="KEGG" id="mfv:Mfer_0309"/>
<name>E3GXT0_METFV</name>
<keyword evidence="6" id="KW-0670">Pyruvate</keyword>
<evidence type="ECO:0000256" key="3">
    <source>
        <dbReference type="ARBA" id="ARBA00023300"/>
    </source>
</evidence>
<accession>E3GXT0</accession>
<proteinExistence type="inferred from homology"/>
<evidence type="ECO:0000256" key="2">
    <source>
        <dbReference type="ARBA" id="ARBA00023239"/>
    </source>
</evidence>
<dbReference type="EMBL" id="CP002278">
    <property type="protein sequence ID" value="ADP77112.1"/>
    <property type="molecule type" value="Genomic_DNA"/>
</dbReference>
<dbReference type="AlphaFoldDB" id="E3GXT0"/>
<keyword evidence="2 4" id="KW-0456">Lyase</keyword>
<reference evidence="6 7" key="1">
    <citation type="journal article" date="2010" name="Stand. Genomic Sci.">
        <title>Complete genome sequence of Methanothermus fervidus type strain (V24S).</title>
        <authorList>
            <person name="Anderson I."/>
            <person name="Djao O.D."/>
            <person name="Misra M."/>
            <person name="Chertkov O."/>
            <person name="Nolan M."/>
            <person name="Lucas S."/>
            <person name="Lapidus A."/>
            <person name="Del Rio T.G."/>
            <person name="Tice H."/>
            <person name="Cheng J.F."/>
            <person name="Tapia R."/>
            <person name="Han C."/>
            <person name="Goodwin L."/>
            <person name="Pitluck S."/>
            <person name="Liolios K."/>
            <person name="Ivanova N."/>
            <person name="Mavromatis K."/>
            <person name="Mikhailova N."/>
            <person name="Pati A."/>
            <person name="Brambilla E."/>
            <person name="Chen A."/>
            <person name="Palaniappan K."/>
            <person name="Land M."/>
            <person name="Hauser L."/>
            <person name="Chang Y.J."/>
            <person name="Jeffries C.D."/>
            <person name="Sikorski J."/>
            <person name="Spring S."/>
            <person name="Rohde M."/>
            <person name="Eichinger K."/>
            <person name="Huber H."/>
            <person name="Wirth R."/>
            <person name="Goker M."/>
            <person name="Detter J.C."/>
            <person name="Woyke T."/>
            <person name="Bristow J."/>
            <person name="Eisen J.A."/>
            <person name="Markowitz V."/>
            <person name="Hugenholtz P."/>
            <person name="Klenk H.P."/>
            <person name="Kyrpides N.C."/>
        </authorList>
    </citation>
    <scope>NUCLEOTIDE SEQUENCE [LARGE SCALE GENOMIC DNA]</scope>
    <source>
        <strain evidence="7">ATCC 43054 / DSM 2088 / JCM 10308 / V24 S</strain>
    </source>
</reference>
<dbReference type="NCBIfam" id="TIGR02751">
    <property type="entry name" value="PEPCase_arch"/>
    <property type="match status" value="1"/>
</dbReference>
<sequence length="485" mass="56175">MYIPRCMSTQHPDNVNPPFFSPNSEIKGEDEVTETYYVFSHLGCDEQMWDCEGKEVDNYVVKKLLTKYELFFRENKLGKDVFLTLRVPNPAIERAESKILIETLESIPRSYDTAKVFYGEDIAPIFEVILPMTTSANDLNRIYYYYKKFVAGKEKMLIRKKDITVKEWIGSFKPKEINVIPLFEDYKSMLNSDKITENYLRDKNFEYQRVFLARSDPAMNYGMISALLLNKIALMKLDELAEKISIDIYPIIGIGSAPFRGNLKPKTVDQIIAEYPSVHTFTIQSSFKYDNPPSDVSKAIKKLKSKKKKNADIVDIEKSLDIINKYTEQYQKQITNVASIINRLSRFVPSRRKRKLHIGLFGYSRKMGNIVLPRAITFTCVLYSIGVPPEILGFDALSEKDIDFLSDIYVNFEKDFYDALKYLDWESPLITDSLKKSVREHFPEVEEDRKHVNISRKIYHLLATDGTDSIKESILEAANLRKFLG</sequence>
<dbReference type="Proteomes" id="UP000002315">
    <property type="component" value="Chromosome"/>
</dbReference>
<dbReference type="GO" id="GO:0006099">
    <property type="term" value="P:tricarboxylic acid cycle"/>
    <property type="evidence" value="ECO:0007669"/>
    <property type="project" value="InterPro"/>
</dbReference>
<dbReference type="GO" id="GO:0008964">
    <property type="term" value="F:phosphoenolpyruvate carboxylase activity"/>
    <property type="evidence" value="ECO:0007669"/>
    <property type="project" value="UniProtKB-UniRule"/>
</dbReference>
<comment type="subunit">
    <text evidence="4">Homotetramer.</text>
</comment>
<dbReference type="SUPFAM" id="SSF51621">
    <property type="entry name" value="Phosphoenolpyruvate/pyruvate domain"/>
    <property type="match status" value="1"/>
</dbReference>
<dbReference type="EC" id="4.1.1.31" evidence="4 5"/>
<comment type="similarity">
    <text evidence="4">Belongs to the PEPCase type 2 family.</text>
</comment>
<dbReference type="PIRSF" id="PIRSF006677">
    <property type="entry name" value="UCP006677"/>
    <property type="match status" value="1"/>
</dbReference>
<dbReference type="InterPro" id="IPR007566">
    <property type="entry name" value="PEP_COase_arc-type"/>
</dbReference>
<organism evidence="6 7">
    <name type="scientific">Methanothermus fervidus (strain ATCC 43054 / DSM 2088 / JCM 10308 / V24 S)</name>
    <dbReference type="NCBI Taxonomy" id="523846"/>
    <lineage>
        <taxon>Archaea</taxon>
        <taxon>Methanobacteriati</taxon>
        <taxon>Methanobacteriota</taxon>
        <taxon>Methanomada group</taxon>
        <taxon>Methanobacteria</taxon>
        <taxon>Methanobacteriales</taxon>
        <taxon>Methanothermaceae</taxon>
        <taxon>Methanothermus</taxon>
    </lineage>
</organism>
<evidence type="ECO:0000313" key="6">
    <source>
        <dbReference type="EMBL" id="ADP77112.1"/>
    </source>
</evidence>
<keyword evidence="1 4" id="KW-0460">Magnesium</keyword>
<dbReference type="InterPro" id="IPR015813">
    <property type="entry name" value="Pyrv/PenolPyrv_kinase-like_dom"/>
</dbReference>
<evidence type="ECO:0000256" key="1">
    <source>
        <dbReference type="ARBA" id="ARBA00022842"/>
    </source>
</evidence>
<dbReference type="GO" id="GO:0015977">
    <property type="term" value="P:carbon fixation"/>
    <property type="evidence" value="ECO:0007669"/>
    <property type="project" value="UniProtKB-UniRule"/>
</dbReference>
<dbReference type="HAMAP" id="MF_01904">
    <property type="entry name" value="PEPcase_type2"/>
    <property type="match status" value="1"/>
</dbReference>
<dbReference type="GO" id="GO:0000287">
    <property type="term" value="F:magnesium ion binding"/>
    <property type="evidence" value="ECO:0007669"/>
    <property type="project" value="UniProtKB-UniRule"/>
</dbReference>
<evidence type="ECO:0000313" key="7">
    <source>
        <dbReference type="Proteomes" id="UP000002315"/>
    </source>
</evidence>
<dbReference type="HOGENOM" id="CLU_517433_0_0_2"/>
<dbReference type="STRING" id="523846.Mfer_0309"/>
<comment type="cofactor">
    <cofactor evidence="4">
        <name>Mg(2+)</name>
        <dbReference type="ChEBI" id="CHEBI:18420"/>
    </cofactor>
</comment>
<comment type="function">
    <text evidence="4">Catalyzes the irreversible beta-carboxylation of phosphoenolpyruvate (PEP) to form oxaloacetate (OAA), a four-carbon dicarboxylic acid source for the tricarboxylic acid cycle.</text>
</comment>
<gene>
    <name evidence="4" type="primary">ppcA</name>
    <name evidence="6" type="ordered locus">Mfer_0309</name>
</gene>
<protein>
    <recommendedName>
        <fullName evidence="4 5">Phosphoenolpyruvate carboxylase</fullName>
        <shortName evidence="4">PEPC</shortName>
        <shortName evidence="4">PEPCase</shortName>
        <ecNumber evidence="4 5">4.1.1.31</ecNumber>
    </recommendedName>
</protein>
<dbReference type="Pfam" id="PF14010">
    <property type="entry name" value="PEPcase_2"/>
    <property type="match status" value="1"/>
</dbReference>
<keyword evidence="7" id="KW-1185">Reference proteome</keyword>
<comment type="catalytic activity">
    <reaction evidence="4">
        <text>oxaloacetate + phosphate = phosphoenolpyruvate + hydrogencarbonate</text>
        <dbReference type="Rhea" id="RHEA:28370"/>
        <dbReference type="ChEBI" id="CHEBI:16452"/>
        <dbReference type="ChEBI" id="CHEBI:17544"/>
        <dbReference type="ChEBI" id="CHEBI:43474"/>
        <dbReference type="ChEBI" id="CHEBI:58702"/>
        <dbReference type="EC" id="4.1.1.31"/>
    </reaction>
</comment>
<dbReference type="GO" id="GO:0006107">
    <property type="term" value="P:oxaloacetate metabolic process"/>
    <property type="evidence" value="ECO:0007669"/>
    <property type="project" value="UniProtKB-UniRule"/>
</dbReference>
<dbReference type="OrthoDB" id="85849at2157"/>
<keyword evidence="3 4" id="KW-0120">Carbon dioxide fixation</keyword>